<dbReference type="SMART" id="SM00116">
    <property type="entry name" value="CBS"/>
    <property type="match status" value="2"/>
</dbReference>
<dbReference type="RefSeq" id="WP_366922218.1">
    <property type="nucleotide sequence ID" value="NZ_CP121694.1"/>
</dbReference>
<sequence length="464" mass="52248">MLARDFMTKEFRSLSEENTIAEAVKVFLHTRLDAAPVVDNMEKLVGVFTKHNLYRALGNKCSLQTKINSLMITNVLTVRGDEEFSAVYRIMLHHGVGSAVVIDAEQKPIGIVTKVDLIRTLQEQTKSLAGKLRKQVSYYRSELSKVTGTEFTIKDIISVSPEMEKVKVEAKRAALGFSTILLLGESGTGKELFAKAIHSGSRPEGPFIKVNCAAVPENLLETEFFGYEEGAFTGAKRGGKPGKFELADGGSLFLDEIGDMSPHLQVKLLRVLQEREFERVGGIETIRVNVRIIAATNKDLEKLVTDGNFREDLYYRLNVITLSISPLRKRLEDVRPLSNYFINRFQRIMGSKVMGITDDVLDILEQHHWPGNTRELENVIERAMNLIFEGKIEVKHLAEYLTNKYLPRNQENDGQGILQSKIQSAEKKIILDAIRQANGNRTQAAKLLGISRSSFYEKINKYQI</sequence>
<dbReference type="AlphaFoldDB" id="A0AAU0URJ0"/>
<dbReference type="PANTHER" id="PTHR32071:SF57">
    <property type="entry name" value="C4-DICARBOXYLATE TRANSPORT TRANSCRIPTIONAL REGULATORY PROTEIN DCTD"/>
    <property type="match status" value="1"/>
</dbReference>
<dbReference type="PROSITE" id="PS00675">
    <property type="entry name" value="SIGMA54_INTERACT_1"/>
    <property type="match status" value="1"/>
</dbReference>
<evidence type="ECO:0000256" key="2">
    <source>
        <dbReference type="ARBA" id="ARBA00022840"/>
    </source>
</evidence>
<protein>
    <submittedName>
        <fullName evidence="8">Sigma 54-interacting transcriptional regulator</fullName>
    </submittedName>
</protein>
<evidence type="ECO:0000256" key="4">
    <source>
        <dbReference type="ARBA" id="ARBA00023163"/>
    </source>
</evidence>
<keyword evidence="5" id="KW-0129">CBS domain</keyword>
<evidence type="ECO:0000256" key="5">
    <source>
        <dbReference type="PROSITE-ProRule" id="PRU00703"/>
    </source>
</evidence>
<dbReference type="SUPFAM" id="SSF46689">
    <property type="entry name" value="Homeodomain-like"/>
    <property type="match status" value="1"/>
</dbReference>
<feature type="domain" description="Sigma-54 factor interaction" evidence="6">
    <location>
        <begin position="156"/>
        <end position="385"/>
    </location>
</feature>
<keyword evidence="1" id="KW-0547">Nucleotide-binding</keyword>
<dbReference type="Pfam" id="PF00158">
    <property type="entry name" value="Sigma54_activat"/>
    <property type="match status" value="1"/>
</dbReference>
<dbReference type="GO" id="GO:0043565">
    <property type="term" value="F:sequence-specific DNA binding"/>
    <property type="evidence" value="ECO:0007669"/>
    <property type="project" value="InterPro"/>
</dbReference>
<dbReference type="CDD" id="cd00009">
    <property type="entry name" value="AAA"/>
    <property type="match status" value="1"/>
</dbReference>
<dbReference type="InterPro" id="IPR025662">
    <property type="entry name" value="Sigma_54_int_dom_ATP-bd_1"/>
</dbReference>
<dbReference type="PROSITE" id="PS50045">
    <property type="entry name" value="SIGMA54_INTERACT_4"/>
    <property type="match status" value="1"/>
</dbReference>
<dbReference type="InterPro" id="IPR002078">
    <property type="entry name" value="Sigma_54_int"/>
</dbReference>
<dbReference type="PROSITE" id="PS51371">
    <property type="entry name" value="CBS"/>
    <property type="match status" value="2"/>
</dbReference>
<dbReference type="PANTHER" id="PTHR32071">
    <property type="entry name" value="TRANSCRIPTIONAL REGULATORY PROTEIN"/>
    <property type="match status" value="1"/>
</dbReference>
<evidence type="ECO:0000256" key="1">
    <source>
        <dbReference type="ARBA" id="ARBA00022741"/>
    </source>
</evidence>
<evidence type="ECO:0000256" key="3">
    <source>
        <dbReference type="ARBA" id="ARBA00023015"/>
    </source>
</evidence>
<evidence type="ECO:0000313" key="8">
    <source>
        <dbReference type="EMBL" id="WRO22821.1"/>
    </source>
</evidence>
<dbReference type="InterPro" id="IPR027417">
    <property type="entry name" value="P-loop_NTPase"/>
</dbReference>
<dbReference type="InterPro" id="IPR003593">
    <property type="entry name" value="AAA+_ATPase"/>
</dbReference>
<dbReference type="GO" id="GO:0005524">
    <property type="term" value="F:ATP binding"/>
    <property type="evidence" value="ECO:0007669"/>
    <property type="project" value="UniProtKB-KW"/>
</dbReference>
<keyword evidence="4" id="KW-0804">Transcription</keyword>
<dbReference type="CDD" id="cd02205">
    <property type="entry name" value="CBS_pair_SF"/>
    <property type="match status" value="1"/>
</dbReference>
<dbReference type="Gene3D" id="1.10.10.60">
    <property type="entry name" value="Homeodomain-like"/>
    <property type="match status" value="1"/>
</dbReference>
<name>A0AAU0URJ0_9FIRM</name>
<dbReference type="Pfam" id="PF00571">
    <property type="entry name" value="CBS"/>
    <property type="match status" value="2"/>
</dbReference>
<dbReference type="InterPro" id="IPR002197">
    <property type="entry name" value="HTH_Fis"/>
</dbReference>
<dbReference type="Pfam" id="PF02954">
    <property type="entry name" value="HTH_8"/>
    <property type="match status" value="1"/>
</dbReference>
<dbReference type="FunFam" id="3.40.50.300:FF:000006">
    <property type="entry name" value="DNA-binding transcriptional regulator NtrC"/>
    <property type="match status" value="1"/>
</dbReference>
<gene>
    <name evidence="8" type="ORF">MFMK1_002662</name>
</gene>
<dbReference type="Pfam" id="PF25601">
    <property type="entry name" value="AAA_lid_14"/>
    <property type="match status" value="1"/>
</dbReference>
<feature type="domain" description="CBS" evidence="7">
    <location>
        <begin position="71"/>
        <end position="127"/>
    </location>
</feature>
<dbReference type="Gene3D" id="3.10.580.10">
    <property type="entry name" value="CBS-domain"/>
    <property type="match status" value="1"/>
</dbReference>
<dbReference type="InterPro" id="IPR025943">
    <property type="entry name" value="Sigma_54_int_dom_ATP-bd_2"/>
</dbReference>
<evidence type="ECO:0000313" key="9">
    <source>
        <dbReference type="Proteomes" id="UP001329915"/>
    </source>
</evidence>
<dbReference type="EMBL" id="CP121694">
    <property type="protein sequence ID" value="WRO22821.1"/>
    <property type="molecule type" value="Genomic_DNA"/>
</dbReference>
<dbReference type="InterPro" id="IPR009057">
    <property type="entry name" value="Homeodomain-like_sf"/>
</dbReference>
<dbReference type="Gene3D" id="3.40.50.300">
    <property type="entry name" value="P-loop containing nucleotide triphosphate hydrolases"/>
    <property type="match status" value="1"/>
</dbReference>
<accession>A0AAU0URJ0</accession>
<dbReference type="SUPFAM" id="SSF52540">
    <property type="entry name" value="P-loop containing nucleoside triphosphate hydrolases"/>
    <property type="match status" value="1"/>
</dbReference>
<dbReference type="InterPro" id="IPR046342">
    <property type="entry name" value="CBS_dom_sf"/>
</dbReference>
<keyword evidence="2" id="KW-0067">ATP-binding</keyword>
<evidence type="ECO:0000259" key="6">
    <source>
        <dbReference type="PROSITE" id="PS50045"/>
    </source>
</evidence>
<dbReference type="GO" id="GO:0006355">
    <property type="term" value="P:regulation of DNA-templated transcription"/>
    <property type="evidence" value="ECO:0007669"/>
    <property type="project" value="InterPro"/>
</dbReference>
<dbReference type="KEGG" id="dbc:MFMK1_002662"/>
<dbReference type="InterPro" id="IPR058031">
    <property type="entry name" value="AAA_lid_NorR"/>
</dbReference>
<keyword evidence="3" id="KW-0805">Transcription regulation</keyword>
<dbReference type="SUPFAM" id="SSF54631">
    <property type="entry name" value="CBS-domain pair"/>
    <property type="match status" value="1"/>
</dbReference>
<dbReference type="Gene3D" id="1.10.8.60">
    <property type="match status" value="1"/>
</dbReference>
<dbReference type="Proteomes" id="UP001329915">
    <property type="component" value="Chromosome"/>
</dbReference>
<reference evidence="8 9" key="1">
    <citation type="submission" date="2023-04" db="EMBL/GenBank/DDBJ databases">
        <authorList>
            <person name="Hsu D."/>
        </authorList>
    </citation>
    <scope>NUCLEOTIDE SEQUENCE [LARGE SCALE GENOMIC DNA]</scope>
    <source>
        <strain evidence="8 9">MK1</strain>
    </source>
</reference>
<keyword evidence="9" id="KW-1185">Reference proteome</keyword>
<organism evidence="8 9">
    <name type="scientific">Metallumcola ferriviriculae</name>
    <dbReference type="NCBI Taxonomy" id="3039180"/>
    <lineage>
        <taxon>Bacteria</taxon>
        <taxon>Bacillati</taxon>
        <taxon>Bacillota</taxon>
        <taxon>Clostridia</taxon>
        <taxon>Neomoorellales</taxon>
        <taxon>Desulfitibacteraceae</taxon>
        <taxon>Metallumcola</taxon>
    </lineage>
</organism>
<dbReference type="PRINTS" id="PR01590">
    <property type="entry name" value="HTHFIS"/>
</dbReference>
<feature type="domain" description="CBS" evidence="7">
    <location>
        <begin position="7"/>
        <end position="65"/>
    </location>
</feature>
<dbReference type="InterPro" id="IPR000644">
    <property type="entry name" value="CBS_dom"/>
</dbReference>
<dbReference type="SMART" id="SM00382">
    <property type="entry name" value="AAA"/>
    <property type="match status" value="1"/>
</dbReference>
<proteinExistence type="predicted"/>
<evidence type="ECO:0000259" key="7">
    <source>
        <dbReference type="PROSITE" id="PS51371"/>
    </source>
</evidence>
<dbReference type="PROSITE" id="PS00676">
    <property type="entry name" value="SIGMA54_INTERACT_2"/>
    <property type="match status" value="1"/>
</dbReference>